<protein>
    <submittedName>
        <fullName evidence="1">Uncharacterized protein</fullName>
    </submittedName>
</protein>
<accession>A0A812X6C8</accession>
<comment type="caution">
    <text evidence="1">The sequence shown here is derived from an EMBL/GenBank/DDBJ whole genome shotgun (WGS) entry which is preliminary data.</text>
</comment>
<organism evidence="1 2">
    <name type="scientific">Symbiodinium necroappetens</name>
    <dbReference type="NCBI Taxonomy" id="1628268"/>
    <lineage>
        <taxon>Eukaryota</taxon>
        <taxon>Sar</taxon>
        <taxon>Alveolata</taxon>
        <taxon>Dinophyceae</taxon>
        <taxon>Suessiales</taxon>
        <taxon>Symbiodiniaceae</taxon>
        <taxon>Symbiodinium</taxon>
    </lineage>
</organism>
<dbReference type="Proteomes" id="UP000601435">
    <property type="component" value="Unassembled WGS sequence"/>
</dbReference>
<dbReference type="OrthoDB" id="433896at2759"/>
<sequence>EFVYGSAACLFESLAPCAAIKTFHWRMILGALRSKRFSNAGQRCAAEQGWLGDVISEPLTEVEDSATEISTRVGGDLLEDEREDSASVESEIHCDSCDEAVLCESRLRGFEDLGSVLRFMYLPWKVNLGRAASRLDSQIPDCRFWSGSRRIFTF</sequence>
<proteinExistence type="predicted"/>
<gene>
    <name evidence="1" type="ORF">SNEC2469_LOCUS20974</name>
</gene>
<feature type="non-terminal residue" evidence="1">
    <location>
        <position position="154"/>
    </location>
</feature>
<evidence type="ECO:0000313" key="2">
    <source>
        <dbReference type="Proteomes" id="UP000601435"/>
    </source>
</evidence>
<reference evidence="1" key="1">
    <citation type="submission" date="2021-02" db="EMBL/GenBank/DDBJ databases">
        <authorList>
            <person name="Dougan E. K."/>
            <person name="Rhodes N."/>
            <person name="Thang M."/>
            <person name="Chan C."/>
        </authorList>
    </citation>
    <scope>NUCLEOTIDE SEQUENCE</scope>
</reference>
<dbReference type="EMBL" id="CAJNJA010036914">
    <property type="protein sequence ID" value="CAE7726393.1"/>
    <property type="molecule type" value="Genomic_DNA"/>
</dbReference>
<name>A0A812X6C8_9DINO</name>
<dbReference type="AlphaFoldDB" id="A0A812X6C8"/>
<evidence type="ECO:0000313" key="1">
    <source>
        <dbReference type="EMBL" id="CAE7726393.1"/>
    </source>
</evidence>
<keyword evidence="2" id="KW-1185">Reference proteome</keyword>